<reference evidence="2 3" key="1">
    <citation type="submission" date="2020-08" db="EMBL/GenBank/DDBJ databases">
        <title>Description of Clavibacter zhangzhiyonge sp. nov., a phytopathogenic actinobacterium isolated from barley seeds, causing leaf brown spot and decline.</title>
        <authorList>
            <person name="Tian Q."/>
            <person name="Chuan J."/>
            <person name="Zhao W."/>
            <person name="Li X."/>
        </authorList>
    </citation>
    <scope>NUCLEOTIDE SEQUENCE [LARGE SCALE GENOMIC DNA]</scope>
    <source>
        <strain evidence="2 3">DM1</strain>
    </source>
</reference>
<proteinExistence type="predicted"/>
<sequence length="234" mass="24813">MRITWAVVRLLTALAVLVAVTSQYVVSSSYWRSIGVEGIGGKTLDFLMYFTIQSNLLAAVVMGVGAARLLRRSPAPGRGWTTLRLAATTYMVTTGAVYNLLLRGLPTIPGGNLPWSNEVLHVVVPLLVLADWLLAPDRRALGYGAVGRVVVYPLAWVAVTLARGPFTGNEVTGAATYYPYPFLDPATDGGGYGAVAVWVVVIASLICGVTLLLIAVGRRASRAATSARSAAPRR</sequence>
<feature type="transmembrane region" description="Helical" evidence="1">
    <location>
        <begin position="82"/>
        <end position="101"/>
    </location>
</feature>
<gene>
    <name evidence="2" type="ORF">H9X71_02210</name>
</gene>
<feature type="transmembrane region" description="Helical" evidence="1">
    <location>
        <begin position="46"/>
        <end position="70"/>
    </location>
</feature>
<dbReference type="Proteomes" id="UP000516660">
    <property type="component" value="Chromosome"/>
</dbReference>
<accession>A0A7L7Z3A2</accession>
<name>A0A7L7Z3A2_9MICO</name>
<protein>
    <submittedName>
        <fullName evidence="2">Pr6Pr family membrane protein</fullName>
    </submittedName>
</protein>
<dbReference type="NCBIfam" id="NF038065">
    <property type="entry name" value="Pr6Pr"/>
    <property type="match status" value="1"/>
</dbReference>
<keyword evidence="3" id="KW-1185">Reference proteome</keyword>
<evidence type="ECO:0000313" key="2">
    <source>
        <dbReference type="EMBL" id="QOD44192.1"/>
    </source>
</evidence>
<dbReference type="RefSeq" id="WP_191148123.1">
    <property type="nucleotide sequence ID" value="NZ_CP061274.1"/>
</dbReference>
<keyword evidence="1" id="KW-1133">Transmembrane helix</keyword>
<keyword evidence="1" id="KW-0812">Transmembrane</keyword>
<keyword evidence="1" id="KW-0472">Membrane</keyword>
<feature type="transmembrane region" description="Helical" evidence="1">
    <location>
        <begin position="113"/>
        <end position="134"/>
    </location>
</feature>
<dbReference type="EMBL" id="CP061274">
    <property type="protein sequence ID" value="QOD44192.1"/>
    <property type="molecule type" value="Genomic_DNA"/>
</dbReference>
<dbReference type="AlphaFoldDB" id="A0A7L7Z3A2"/>
<feature type="transmembrane region" description="Helical" evidence="1">
    <location>
        <begin position="192"/>
        <end position="216"/>
    </location>
</feature>
<evidence type="ECO:0000313" key="3">
    <source>
        <dbReference type="Proteomes" id="UP000516660"/>
    </source>
</evidence>
<dbReference type="KEGG" id="czh:H9X71_02210"/>
<dbReference type="InterPro" id="IPR049713">
    <property type="entry name" value="Pr6Pr-like"/>
</dbReference>
<organism evidence="2 3">
    <name type="scientific">Clavibacter zhangzhiyongii</name>
    <dbReference type="NCBI Taxonomy" id="2768071"/>
    <lineage>
        <taxon>Bacteria</taxon>
        <taxon>Bacillati</taxon>
        <taxon>Actinomycetota</taxon>
        <taxon>Actinomycetes</taxon>
        <taxon>Micrococcales</taxon>
        <taxon>Microbacteriaceae</taxon>
        <taxon>Clavibacter</taxon>
    </lineage>
</organism>
<feature type="transmembrane region" description="Helical" evidence="1">
    <location>
        <begin position="141"/>
        <end position="162"/>
    </location>
</feature>
<evidence type="ECO:0000256" key="1">
    <source>
        <dbReference type="SAM" id="Phobius"/>
    </source>
</evidence>